<sequence>MNRHIAPPEFAMSFTSEAVLLEHRDGHGWRPLGQAPFAGREMTARLAALRDGAGVVPGALDTVLVIPDDQVLYTVLTVPVGSDTPTAIARALESMTPYAADELAFDWCPSENGDIETLRVAAVARRTLEEAEDFARAQGFRPSGFVSRPDDGRFDGQPDFGQSRLADDRFTRQPFSEPDLTQARVTDPVLSDPIAPAAPAPQGAAPVVSRIVPHVILPHADPQPEVESPVEHAGPALAAAPVAAPVTAPVAAPAPGVIRHGDSKAPAAPRPMPPRAQAVHDRARAARAGRDAAADGKAPVPALLARLRQLDPGRLPMMMGLLVLGLLVVLAFFGARPSDEAVTPAQVAATVPTPQPVEILSAPAPATNAAATPPAASAGTVAPPAVAEPAAETATIGAQQPAAPASPGPAATPRPMETGDATPSVPSRTPDAVAEAAADPAGALPAPAPAAAAAAQGDDPLGQALNAPPPATATAAAQAPTRAATMGNGLSDASRAAVAEPAETPAPAAPPAAQVAAPAASPAATAAARSLATSARPPRVAPVRAAAPVRTDARPAVPANPPPYRERAQAEQTVPSVRRPAERPASITRAARPAAASVPAVRPAVSSARPPSRPDRQSRIEEGSRREEDQPTRLTATEARDLTKLLRDLRTAQAGATGLSDAERGAVIRLAEARPIRKPVAIAAPSQRAVRDAVAAAVADAPRGPAPSAAGLGRSARPAARPGRSQTAARGDPGPGNASLSRGAIEQAVAAAVSEPSFPSGAVALTALRSSAVPPRRAAGAGAAAVAAAVAAAPLAPTPDDLRAAAQAQSEAAALTEQRRLDAELQAQAEARTRARAAADAQAEAQARAAAEARARAQAEAEARAAASRQQRYAPPEAEDEPDVVASIPDGRTPTTAGTAATVKDGIQINRTQIIGTIGAGKASRALVRLSNGRVLTLRLGDRINGGTITDIGDSRITFVKSGQQQALSVLGGR</sequence>
<evidence type="ECO:0000256" key="1">
    <source>
        <dbReference type="SAM" id="MobiDB-lite"/>
    </source>
</evidence>
<dbReference type="InterPro" id="IPR043129">
    <property type="entry name" value="ATPase_NBD"/>
</dbReference>
<feature type="region of interest" description="Disordered" evidence="1">
    <location>
        <begin position="366"/>
        <end position="640"/>
    </location>
</feature>
<dbReference type="AlphaFoldDB" id="A0A238UTF9"/>
<feature type="compositionally biased region" description="Basic and acidic residues" evidence="1">
    <location>
        <begin position="612"/>
        <end position="631"/>
    </location>
</feature>
<reference evidence="3 5" key="3">
    <citation type="submission" date="2019-02" db="EMBL/GenBank/DDBJ databases">
        <authorList>
            <person name="Zhang G."/>
        </authorList>
    </citation>
    <scope>NUCLEOTIDE SEQUENCE [LARGE SCALE GENOMIC DNA]</scope>
    <source>
        <strain evidence="3 5">CMB17</strain>
    </source>
</reference>
<dbReference type="Proteomes" id="UP000292859">
    <property type="component" value="Unassembled WGS sequence"/>
</dbReference>
<feature type="compositionally biased region" description="Low complexity" evidence="1">
    <location>
        <begin position="430"/>
        <end position="464"/>
    </location>
</feature>
<evidence type="ECO:0000313" key="5">
    <source>
        <dbReference type="Proteomes" id="UP000292859"/>
    </source>
</evidence>
<reference evidence="4" key="1">
    <citation type="submission" date="2017-06" db="EMBL/GenBank/DDBJ databases">
        <authorList>
            <person name="Varghese N."/>
            <person name="Submissions S."/>
        </authorList>
    </citation>
    <scope>NUCLEOTIDE SEQUENCE [LARGE SCALE GENOMIC DNA]</scope>
    <source>
        <strain evidence="4">DSM 26170</strain>
    </source>
</reference>
<evidence type="ECO:0000313" key="2">
    <source>
        <dbReference type="EMBL" id="SNR24987.1"/>
    </source>
</evidence>
<keyword evidence="5" id="KW-1185">Reference proteome</keyword>
<feature type="region of interest" description="Disordered" evidence="1">
    <location>
        <begin position="141"/>
        <end position="184"/>
    </location>
</feature>
<feature type="compositionally biased region" description="Basic and acidic residues" evidence="1">
    <location>
        <begin position="851"/>
        <end position="863"/>
    </location>
</feature>
<evidence type="ECO:0000313" key="4">
    <source>
        <dbReference type="Proteomes" id="UP000198409"/>
    </source>
</evidence>
<dbReference type="EMBL" id="FZNM01000001">
    <property type="protein sequence ID" value="SNR24987.1"/>
    <property type="molecule type" value="Genomic_DNA"/>
</dbReference>
<dbReference type="EMBL" id="SIRL01000001">
    <property type="protein sequence ID" value="TBN52868.1"/>
    <property type="molecule type" value="Genomic_DNA"/>
</dbReference>
<dbReference type="Proteomes" id="UP000198409">
    <property type="component" value="Unassembled WGS sequence"/>
</dbReference>
<dbReference type="OrthoDB" id="7870459at2"/>
<feature type="region of interest" description="Disordered" evidence="1">
    <location>
        <begin position="849"/>
        <end position="898"/>
    </location>
</feature>
<evidence type="ECO:0008006" key="6">
    <source>
        <dbReference type="Google" id="ProtNLM"/>
    </source>
</evidence>
<feature type="compositionally biased region" description="Low complexity" evidence="1">
    <location>
        <begin position="701"/>
        <end position="725"/>
    </location>
</feature>
<accession>A0A238UTF9</accession>
<evidence type="ECO:0000313" key="3">
    <source>
        <dbReference type="EMBL" id="TBN52868.1"/>
    </source>
</evidence>
<gene>
    <name evidence="3" type="ORF">EYF88_01285</name>
    <name evidence="2" type="ORF">SAMN06265378_101366</name>
</gene>
<feature type="compositionally biased region" description="Low complexity" evidence="1">
    <location>
        <begin position="472"/>
        <end position="485"/>
    </location>
</feature>
<dbReference type="RefSeq" id="WP_089386458.1">
    <property type="nucleotide sequence ID" value="NZ_FZNM01000001.1"/>
</dbReference>
<feature type="compositionally biased region" description="Low complexity" evidence="1">
    <location>
        <begin position="864"/>
        <end position="874"/>
    </location>
</feature>
<feature type="region of interest" description="Disordered" evidence="1">
    <location>
        <begin position="701"/>
        <end position="740"/>
    </location>
</feature>
<feature type="compositionally biased region" description="Low complexity" evidence="1">
    <location>
        <begin position="366"/>
        <end position="403"/>
    </location>
</feature>
<name>A0A238UTF9_9RHOB</name>
<dbReference type="SUPFAM" id="SSF53067">
    <property type="entry name" value="Actin-like ATPase domain"/>
    <property type="match status" value="1"/>
</dbReference>
<feature type="compositionally biased region" description="Low complexity" evidence="1">
    <location>
        <begin position="495"/>
        <end position="557"/>
    </location>
</feature>
<proteinExistence type="predicted"/>
<reference evidence="2" key="2">
    <citation type="submission" date="2017-06" db="EMBL/GenBank/DDBJ databases">
        <authorList>
            <person name="Kim H.J."/>
            <person name="Triplett B.A."/>
        </authorList>
    </citation>
    <scope>NUCLEOTIDE SEQUENCE [LARGE SCALE GENOMIC DNA]</scope>
    <source>
        <strain evidence="2">DSM 26170</strain>
    </source>
</reference>
<feature type="compositionally biased region" description="Low complexity" evidence="1">
    <location>
        <begin position="583"/>
        <end position="610"/>
    </location>
</feature>
<protein>
    <recommendedName>
        <fullName evidence="6">Meckel syndrome type 1 protein</fullName>
    </recommendedName>
</protein>
<organism evidence="2 4">
    <name type="scientific">Paracoccus sediminis</name>
    <dbReference type="NCBI Taxonomy" id="1214787"/>
    <lineage>
        <taxon>Bacteria</taxon>
        <taxon>Pseudomonadati</taxon>
        <taxon>Pseudomonadota</taxon>
        <taxon>Alphaproteobacteria</taxon>
        <taxon>Rhodobacterales</taxon>
        <taxon>Paracoccaceae</taxon>
        <taxon>Paracoccus</taxon>
    </lineage>
</organism>